<evidence type="ECO:0000256" key="1">
    <source>
        <dbReference type="ARBA" id="ARBA00004651"/>
    </source>
</evidence>
<evidence type="ECO:0000259" key="8">
    <source>
        <dbReference type="Pfam" id="PF03176"/>
    </source>
</evidence>
<dbReference type="Pfam" id="PF03176">
    <property type="entry name" value="MMPL"/>
    <property type="match status" value="2"/>
</dbReference>
<evidence type="ECO:0000256" key="5">
    <source>
        <dbReference type="ARBA" id="ARBA00022989"/>
    </source>
</evidence>
<comment type="caution">
    <text evidence="9">The sequence shown here is derived from an EMBL/GenBank/DDBJ whole genome shotgun (WGS) entry which is preliminary data.</text>
</comment>
<feature type="transmembrane region" description="Helical" evidence="7">
    <location>
        <begin position="503"/>
        <end position="525"/>
    </location>
</feature>
<evidence type="ECO:0000256" key="3">
    <source>
        <dbReference type="ARBA" id="ARBA00022475"/>
    </source>
</evidence>
<keyword evidence="10" id="KW-1185">Reference proteome</keyword>
<evidence type="ECO:0000256" key="2">
    <source>
        <dbReference type="ARBA" id="ARBA00010157"/>
    </source>
</evidence>
<dbReference type="Gene3D" id="1.20.1640.10">
    <property type="entry name" value="Multidrug efflux transporter AcrB transmembrane domain"/>
    <property type="match status" value="2"/>
</dbReference>
<evidence type="ECO:0000256" key="7">
    <source>
        <dbReference type="SAM" id="Phobius"/>
    </source>
</evidence>
<feature type="transmembrane region" description="Helical" evidence="7">
    <location>
        <begin position="303"/>
        <end position="327"/>
    </location>
</feature>
<reference evidence="9" key="1">
    <citation type="journal article" date="2014" name="Int. J. Syst. Evol. Microbiol.">
        <title>Complete genome sequence of Corynebacterium casei LMG S-19264T (=DSM 44701T), isolated from a smear-ripened cheese.</title>
        <authorList>
            <consortium name="US DOE Joint Genome Institute (JGI-PGF)"/>
            <person name="Walter F."/>
            <person name="Albersmeier A."/>
            <person name="Kalinowski J."/>
            <person name="Ruckert C."/>
        </authorList>
    </citation>
    <scope>NUCLEOTIDE SEQUENCE</scope>
    <source>
        <strain evidence="9">JCM 19831</strain>
    </source>
</reference>
<evidence type="ECO:0000313" key="9">
    <source>
        <dbReference type="EMBL" id="GGM82360.1"/>
    </source>
</evidence>
<protein>
    <submittedName>
        <fullName evidence="9">Membrane protein</fullName>
    </submittedName>
</protein>
<dbReference type="PANTHER" id="PTHR33406:SF11">
    <property type="entry name" value="MEMBRANE PROTEIN SCO6666-RELATED"/>
    <property type="match status" value="1"/>
</dbReference>
<feature type="transmembrane region" description="Helical" evidence="7">
    <location>
        <begin position="358"/>
        <end position="376"/>
    </location>
</feature>
<accession>A0A917X726</accession>
<dbReference type="InterPro" id="IPR050545">
    <property type="entry name" value="Mycobact_MmpL"/>
</dbReference>
<feature type="transmembrane region" description="Helical" evidence="7">
    <location>
        <begin position="182"/>
        <end position="214"/>
    </location>
</feature>
<feature type="transmembrane region" description="Helical" evidence="7">
    <location>
        <begin position="615"/>
        <end position="634"/>
    </location>
</feature>
<dbReference type="AlphaFoldDB" id="A0A917X726"/>
<dbReference type="EMBL" id="BMPI01000089">
    <property type="protein sequence ID" value="GGM82360.1"/>
    <property type="molecule type" value="Genomic_DNA"/>
</dbReference>
<reference evidence="9" key="2">
    <citation type="submission" date="2020-09" db="EMBL/GenBank/DDBJ databases">
        <authorList>
            <person name="Sun Q."/>
            <person name="Ohkuma M."/>
        </authorList>
    </citation>
    <scope>NUCLEOTIDE SEQUENCE</scope>
    <source>
        <strain evidence="9">JCM 19831</strain>
    </source>
</reference>
<dbReference type="PANTHER" id="PTHR33406">
    <property type="entry name" value="MEMBRANE PROTEIN MJ1562-RELATED"/>
    <property type="match status" value="1"/>
</dbReference>
<gene>
    <name evidence="9" type="ORF">GCM10007977_099830</name>
</gene>
<comment type="similarity">
    <text evidence="2">Belongs to the resistance-nodulation-cell division (RND) (TC 2.A.6) family. MmpL subfamily.</text>
</comment>
<sequence length="711" mass="74624">MFAWWGKAVVRARWLVIAAGAALVLAGVLWGTGVFARMTSGGFDDPGSPSAAARHRIEAEVGRQSVDVLALYSSPDKTVDDPAFRDAVGQVVSRLQGRSEVVRTVSYYQTQSPAFVSGDRHSTYVAVQLTEVQDAELLHAIEPDLQAAGLTTRIGGPTAIFGDVSERVEQDIVRAETLSMPVLLILLLLVFRGVVAAFMPLLVGGIAVLGAFVATRLLTYATDVSVFAINIITMIGLGMAIDYSLFVISRFREELAAGRDVPTAIRLTMTTAGRTVAVSGLTVALALASLLVFPQVFLKSMGFGGMAAVLVAMLAALTVLPALLAVLGTRINTWRLPLPVRVTSRWGAIARAVMRRPIWIIAGTLVVLGVLASPFTRAQFGAADERVLPAGTESRVVNEIVARDFPGGGSSSLEVLVSGGGKAAADAVAAQLRQIQPIHGVETSAARGDSTLLTVTFSGNGSDEAARELAERVRDVRQPGSELSVAGAAPEVSDMLDSLADGLPLMALLAGLSTIVLLFLAFGSVVLPLKAVFMNLVSIGASFGAVVWVFQDGHLSGLLGFTSTGDLEASQLILMLAILFGLSTDYEVFLLSRVREEWDRTGDNGTAVVAGLERTGGIITSAALLLVIVVGGFATGGISFIKMLGLGMVVAILVDATIVRALLVPATMRLLGRANWWAPGPLARLYRRYGIKESDASSADSAPAPQVPVNA</sequence>
<keyword evidence="6 7" id="KW-0472">Membrane</keyword>
<dbReference type="InterPro" id="IPR004869">
    <property type="entry name" value="MMPL_dom"/>
</dbReference>
<comment type="subcellular location">
    <subcellularLocation>
        <location evidence="1">Cell membrane</location>
        <topology evidence="1">Multi-pass membrane protein</topology>
    </subcellularLocation>
</comment>
<dbReference type="RefSeq" id="WP_190257133.1">
    <property type="nucleotide sequence ID" value="NZ_BMPI01000089.1"/>
</dbReference>
<organism evidence="9 10">
    <name type="scientific">Dactylosporangium sucinum</name>
    <dbReference type="NCBI Taxonomy" id="1424081"/>
    <lineage>
        <taxon>Bacteria</taxon>
        <taxon>Bacillati</taxon>
        <taxon>Actinomycetota</taxon>
        <taxon>Actinomycetes</taxon>
        <taxon>Micromonosporales</taxon>
        <taxon>Micromonosporaceae</taxon>
        <taxon>Dactylosporangium</taxon>
    </lineage>
</organism>
<feature type="domain" description="Membrane transport protein MMPL" evidence="8">
    <location>
        <begin position="44"/>
        <end position="358"/>
    </location>
</feature>
<feature type="transmembrane region" description="Helical" evidence="7">
    <location>
        <begin position="640"/>
        <end position="663"/>
    </location>
</feature>
<feature type="domain" description="Membrane transport protein MMPL" evidence="8">
    <location>
        <begin position="446"/>
        <end position="679"/>
    </location>
</feature>
<evidence type="ECO:0000313" key="10">
    <source>
        <dbReference type="Proteomes" id="UP000642070"/>
    </source>
</evidence>
<feature type="transmembrane region" description="Helical" evidence="7">
    <location>
        <begin position="226"/>
        <end position="248"/>
    </location>
</feature>
<feature type="transmembrane region" description="Helical" evidence="7">
    <location>
        <begin position="12"/>
        <end position="36"/>
    </location>
</feature>
<dbReference type="SUPFAM" id="SSF82866">
    <property type="entry name" value="Multidrug efflux transporter AcrB transmembrane domain"/>
    <property type="match status" value="2"/>
</dbReference>
<feature type="transmembrane region" description="Helical" evidence="7">
    <location>
        <begin position="571"/>
        <end position="594"/>
    </location>
</feature>
<evidence type="ECO:0000256" key="6">
    <source>
        <dbReference type="ARBA" id="ARBA00023136"/>
    </source>
</evidence>
<name>A0A917X726_9ACTN</name>
<keyword evidence="3" id="KW-1003">Cell membrane</keyword>
<dbReference type="GO" id="GO:0005886">
    <property type="term" value="C:plasma membrane"/>
    <property type="evidence" value="ECO:0007669"/>
    <property type="project" value="UniProtKB-SubCell"/>
</dbReference>
<keyword evidence="4 7" id="KW-0812">Transmembrane</keyword>
<feature type="transmembrane region" description="Helical" evidence="7">
    <location>
        <begin position="276"/>
        <end position="297"/>
    </location>
</feature>
<feature type="transmembrane region" description="Helical" evidence="7">
    <location>
        <begin position="532"/>
        <end position="551"/>
    </location>
</feature>
<keyword evidence="5 7" id="KW-1133">Transmembrane helix</keyword>
<proteinExistence type="inferred from homology"/>
<dbReference type="Proteomes" id="UP000642070">
    <property type="component" value="Unassembled WGS sequence"/>
</dbReference>
<evidence type="ECO:0000256" key="4">
    <source>
        <dbReference type="ARBA" id="ARBA00022692"/>
    </source>
</evidence>